<proteinExistence type="predicted"/>
<feature type="signal peptide" evidence="2">
    <location>
        <begin position="1"/>
        <end position="20"/>
    </location>
</feature>
<sequence>MRITTLSTVLLAVAASSVVALPVPVHRFGARRYDHENAIMPRDHDLLVREVLQALYGRELAHEAHDSVSIKSLYSRAPPAGDLRRVPGSSNLRGDAGPVAGAGGEEHPGGQAPAEHAGPSGTQAPAEHTPPAGGSAPADGPPAGTGIRRVPASSDLRGAANSAGPSSGPAEHAEPGPSGSAPAAHAEAGPSAPPPPETPGPPEVNMARKPTLGPGSPPPPDVNMARKPTLH</sequence>
<feature type="compositionally biased region" description="Low complexity" evidence="1">
    <location>
        <begin position="130"/>
        <end position="146"/>
    </location>
</feature>
<evidence type="ECO:0000256" key="1">
    <source>
        <dbReference type="SAM" id="MobiDB-lite"/>
    </source>
</evidence>
<evidence type="ECO:0000313" key="4">
    <source>
        <dbReference type="Proteomes" id="UP000292702"/>
    </source>
</evidence>
<evidence type="ECO:0000313" key="3">
    <source>
        <dbReference type="EMBL" id="TCD60874.1"/>
    </source>
</evidence>
<feature type="compositionally biased region" description="Low complexity" evidence="1">
    <location>
        <begin position="158"/>
        <end position="190"/>
    </location>
</feature>
<dbReference type="EMBL" id="RWJN01000532">
    <property type="protein sequence ID" value="TCD60874.1"/>
    <property type="molecule type" value="Genomic_DNA"/>
</dbReference>
<dbReference type="STRING" id="92696.A0A4R0REL3"/>
<name>A0A4R0REL3_9APHY</name>
<dbReference type="AlphaFoldDB" id="A0A4R0REL3"/>
<feature type="chain" id="PRO_5020739292" evidence="2">
    <location>
        <begin position="21"/>
        <end position="231"/>
    </location>
</feature>
<evidence type="ECO:0000256" key="2">
    <source>
        <dbReference type="SAM" id="SignalP"/>
    </source>
</evidence>
<feature type="compositionally biased region" description="Pro residues" evidence="1">
    <location>
        <begin position="191"/>
        <end position="202"/>
    </location>
</feature>
<feature type="region of interest" description="Disordered" evidence="1">
    <location>
        <begin position="78"/>
        <end position="231"/>
    </location>
</feature>
<comment type="caution">
    <text evidence="3">The sequence shown here is derived from an EMBL/GenBank/DDBJ whole genome shotgun (WGS) entry which is preliminary data.</text>
</comment>
<gene>
    <name evidence="3" type="ORF">EIP91_009380</name>
</gene>
<dbReference type="Proteomes" id="UP000292702">
    <property type="component" value="Unassembled WGS sequence"/>
</dbReference>
<reference evidence="3 4" key="1">
    <citation type="submission" date="2018-11" db="EMBL/GenBank/DDBJ databases">
        <title>Genome assembly of Steccherinum ochraceum LE-BIN_3174, the white-rot fungus of the Steccherinaceae family (The Residual Polyporoid clade, Polyporales, Basidiomycota).</title>
        <authorList>
            <person name="Fedorova T.V."/>
            <person name="Glazunova O.A."/>
            <person name="Landesman E.O."/>
            <person name="Moiseenko K.V."/>
            <person name="Psurtseva N.V."/>
            <person name="Savinova O.S."/>
            <person name="Shakhova N.V."/>
            <person name="Tyazhelova T.V."/>
            <person name="Vasina D.V."/>
        </authorList>
    </citation>
    <scope>NUCLEOTIDE SEQUENCE [LARGE SCALE GENOMIC DNA]</scope>
    <source>
        <strain evidence="3 4">LE-BIN_3174</strain>
    </source>
</reference>
<organism evidence="3 4">
    <name type="scientific">Steccherinum ochraceum</name>
    <dbReference type="NCBI Taxonomy" id="92696"/>
    <lineage>
        <taxon>Eukaryota</taxon>
        <taxon>Fungi</taxon>
        <taxon>Dikarya</taxon>
        <taxon>Basidiomycota</taxon>
        <taxon>Agaricomycotina</taxon>
        <taxon>Agaricomycetes</taxon>
        <taxon>Polyporales</taxon>
        <taxon>Steccherinaceae</taxon>
        <taxon>Steccherinum</taxon>
    </lineage>
</organism>
<protein>
    <submittedName>
        <fullName evidence="3">Uncharacterized protein</fullName>
    </submittedName>
</protein>
<keyword evidence="2" id="KW-0732">Signal</keyword>
<accession>A0A4R0REL3</accession>
<keyword evidence="4" id="KW-1185">Reference proteome</keyword>